<evidence type="ECO:0000256" key="7">
    <source>
        <dbReference type="ARBA" id="ARBA00022840"/>
    </source>
</evidence>
<dbReference type="PANTHER" id="PTHR30305">
    <property type="entry name" value="PROTEIN YJDM-RELATED"/>
    <property type="match status" value="1"/>
</dbReference>
<dbReference type="GO" id="GO:0016301">
    <property type="term" value="F:kinase activity"/>
    <property type="evidence" value="ECO:0007669"/>
    <property type="project" value="UniProtKB-KW"/>
</dbReference>
<keyword evidence="15" id="KW-1185">Reference proteome</keyword>
<evidence type="ECO:0000259" key="13">
    <source>
        <dbReference type="Pfam" id="PF07475"/>
    </source>
</evidence>
<dbReference type="InterPro" id="IPR011104">
    <property type="entry name" value="Hpr_kin/Pase_C"/>
</dbReference>
<feature type="active site" evidence="11">
    <location>
        <position position="138"/>
    </location>
</feature>
<comment type="subunit">
    <text evidence="11">Homohexamer.</text>
</comment>
<keyword evidence="11" id="KW-0479">Metal-binding</keyword>
<evidence type="ECO:0000259" key="12">
    <source>
        <dbReference type="Pfam" id="PF02603"/>
    </source>
</evidence>
<dbReference type="SUPFAM" id="SSF75138">
    <property type="entry name" value="HprK N-terminal domain-like"/>
    <property type="match status" value="1"/>
</dbReference>
<comment type="domain">
    <text evidence="11">The Walker A ATP-binding motif also binds Pi and PPi.</text>
</comment>
<proteinExistence type="inferred from homology"/>
<dbReference type="NCBIfam" id="TIGR00679">
    <property type="entry name" value="hpr-ser"/>
    <property type="match status" value="1"/>
</dbReference>
<evidence type="ECO:0000256" key="8">
    <source>
        <dbReference type="ARBA" id="ARBA00023268"/>
    </source>
</evidence>
<dbReference type="InterPro" id="IPR011126">
    <property type="entry name" value="Hpr_kin/Pase_Hpr_N"/>
</dbReference>
<feature type="region of interest" description="Important for the catalytic mechanism of dephosphorylation" evidence="11">
    <location>
        <begin position="264"/>
        <end position="269"/>
    </location>
</feature>
<dbReference type="EC" id="2.7.11.-" evidence="11"/>
<feature type="active site" description="Proton acceptor; for phosphorylation activity. Proton donor; for dephosphorylation activity" evidence="11">
    <location>
        <position position="177"/>
    </location>
</feature>
<evidence type="ECO:0000256" key="11">
    <source>
        <dbReference type="HAMAP-Rule" id="MF_01249"/>
    </source>
</evidence>
<feature type="binding site" evidence="11">
    <location>
        <position position="160"/>
    </location>
    <ligand>
        <name>Mg(2+)</name>
        <dbReference type="ChEBI" id="CHEBI:18420"/>
    </ligand>
</feature>
<dbReference type="Gene3D" id="3.40.50.300">
    <property type="entry name" value="P-loop containing nucleotide triphosphate hydrolases"/>
    <property type="match status" value="1"/>
</dbReference>
<dbReference type="Proteomes" id="UP001357223">
    <property type="component" value="Chromosome"/>
</dbReference>
<evidence type="ECO:0000256" key="10">
    <source>
        <dbReference type="ARBA" id="ARBA00047657"/>
    </source>
</evidence>
<name>A0ABZ2CMV3_9BACI</name>
<keyword evidence="11" id="KW-0460">Magnesium</keyword>
<comment type="caution">
    <text evidence="11">Lacks conserved residue(s) required for the propagation of feature annotation.</text>
</comment>
<feature type="region of interest" description="Important for the catalytic mechanism of both phosphorylation and dephosphorylation" evidence="11">
    <location>
        <begin position="201"/>
        <end position="210"/>
    </location>
</feature>
<dbReference type="Pfam" id="PF02603">
    <property type="entry name" value="Hpr_kinase_N"/>
    <property type="match status" value="1"/>
</dbReference>
<keyword evidence="7 11" id="KW-0067">ATP-binding</keyword>
<keyword evidence="5 11" id="KW-0547">Nucleotide-binding</keyword>
<feature type="binding site" evidence="11">
    <location>
        <begin position="153"/>
        <end position="160"/>
    </location>
    <ligand>
        <name>ATP</name>
        <dbReference type="ChEBI" id="CHEBI:30616"/>
    </ligand>
</feature>
<keyword evidence="6 11" id="KW-0418">Kinase</keyword>
<keyword evidence="3 11" id="KW-0723">Serine/threonine-protein kinase</keyword>
<dbReference type="CDD" id="cd01918">
    <property type="entry name" value="HprK_C"/>
    <property type="match status" value="1"/>
</dbReference>
<dbReference type="EMBL" id="CP137640">
    <property type="protein sequence ID" value="WVX83255.1"/>
    <property type="molecule type" value="Genomic_DNA"/>
</dbReference>
<dbReference type="InterPro" id="IPR003755">
    <property type="entry name" value="HPr(Ser)_kin/Pase"/>
</dbReference>
<evidence type="ECO:0000256" key="5">
    <source>
        <dbReference type="ARBA" id="ARBA00022741"/>
    </source>
</evidence>
<organism evidence="14 15">
    <name type="scientific">Niallia oryzisoli</name>
    <dbReference type="NCBI Taxonomy" id="1737571"/>
    <lineage>
        <taxon>Bacteria</taxon>
        <taxon>Bacillati</taxon>
        <taxon>Bacillota</taxon>
        <taxon>Bacilli</taxon>
        <taxon>Bacillales</taxon>
        <taxon>Bacillaceae</taxon>
        <taxon>Niallia</taxon>
    </lineage>
</organism>
<dbReference type="HAMAP" id="MF_01249">
    <property type="entry name" value="HPr_kinase"/>
    <property type="match status" value="1"/>
</dbReference>
<evidence type="ECO:0000256" key="6">
    <source>
        <dbReference type="ARBA" id="ARBA00022777"/>
    </source>
</evidence>
<dbReference type="InterPro" id="IPR028979">
    <property type="entry name" value="Ser_kin/Pase_Hpr-like_N_sf"/>
</dbReference>
<evidence type="ECO:0000256" key="3">
    <source>
        <dbReference type="ARBA" id="ARBA00022527"/>
    </source>
</evidence>
<evidence type="ECO:0000256" key="2">
    <source>
        <dbReference type="ARBA" id="ARBA00006883"/>
    </source>
</evidence>
<dbReference type="SUPFAM" id="SSF53795">
    <property type="entry name" value="PEP carboxykinase-like"/>
    <property type="match status" value="1"/>
</dbReference>
<protein>
    <recommendedName>
        <fullName evidence="11">HPr kinase/phosphorylase</fullName>
        <shortName evidence="11">HPrK/P</shortName>
        <ecNumber evidence="11">2.7.11.-</ecNumber>
        <ecNumber evidence="11">2.7.4.-</ecNumber>
    </recommendedName>
    <alternativeName>
        <fullName evidence="11">HPr(Ser) kinase/phosphorylase</fullName>
    </alternativeName>
</protein>
<dbReference type="InterPro" id="IPR027417">
    <property type="entry name" value="P-loop_NTPase"/>
</dbReference>
<dbReference type="Pfam" id="PF07475">
    <property type="entry name" value="Hpr_kinase_C"/>
    <property type="match status" value="1"/>
</dbReference>
<dbReference type="EC" id="2.7.4.-" evidence="11"/>
<comment type="miscellaneous">
    <text evidence="11">Both phosphorylation and phosphorolysis are carried out by the same active site and suggest a common mechanism for both reactions.</text>
</comment>
<feature type="domain" description="HPr(Ser) kinase/phosphorylase N-terminal" evidence="12">
    <location>
        <begin position="4"/>
        <end position="127"/>
    </location>
</feature>
<dbReference type="RefSeq" id="WP_338452141.1">
    <property type="nucleotide sequence ID" value="NZ_CP137640.1"/>
</dbReference>
<keyword evidence="8 11" id="KW-0511">Multifunctional enzyme</keyword>
<dbReference type="Gene3D" id="3.40.1390.20">
    <property type="entry name" value="HprK N-terminal domain-like"/>
    <property type="match status" value="1"/>
</dbReference>
<dbReference type="PANTHER" id="PTHR30305:SF1">
    <property type="entry name" value="HPR KINASE_PHOSPHORYLASE"/>
    <property type="match status" value="1"/>
</dbReference>
<comment type="cofactor">
    <cofactor evidence="11">
        <name>Mg(2+)</name>
        <dbReference type="ChEBI" id="CHEBI:18420"/>
    </cofactor>
</comment>
<keyword evidence="4 11" id="KW-0808">Transferase</keyword>
<keyword evidence="9 11" id="KW-0119">Carbohydrate metabolism</keyword>
<accession>A0ABZ2CMV3</accession>
<comment type="catalytic activity">
    <reaction evidence="10 11">
        <text>[HPr protein]-O-phospho-L-serine + phosphate + H(+) = [HPr protein]-L-serine + diphosphate</text>
        <dbReference type="Rhea" id="RHEA:46604"/>
        <dbReference type="Rhea" id="RHEA-COMP:11602"/>
        <dbReference type="Rhea" id="RHEA-COMP:11603"/>
        <dbReference type="ChEBI" id="CHEBI:15378"/>
        <dbReference type="ChEBI" id="CHEBI:29999"/>
        <dbReference type="ChEBI" id="CHEBI:33019"/>
        <dbReference type="ChEBI" id="CHEBI:43474"/>
        <dbReference type="ChEBI" id="CHEBI:83421"/>
    </reaction>
</comment>
<comment type="function">
    <text evidence="11">Catalyzes the ATP- as well as the pyrophosphate-dependent phosphorylation of a specific serine residue in HPr, a phosphocarrier protein of the phosphoenolpyruvate-dependent sugar phosphotransferase system (PTS). HprK/P also catalyzes the pyrophosphate-producing, inorganic phosphate-dependent dephosphorylation (phosphorolysis) of seryl-phosphorylated HPr (P-Ser-HPr). The two antagonistic activities of HprK/P are regulated by several intracellular metabolites, which change their concentration in response to the absence or presence of rapidly metabolisable carbon sources (glucose, fructose, etc.) in the growth medium. Also phosphorylates/dephosphorylates the HPr-like catabolite repression protein crh on a specific serine residue. Therefore, by controlling the phosphorylation state of HPr and crh, HPrK/P is a sensor enzyme that plays a major role in the regulation of carbon metabolism and sugar transport: it mediates carbon catabolite repression (CCR), and regulates PTS-catalyzed carbohydrate uptake and inducer exclusion.</text>
</comment>
<evidence type="ECO:0000256" key="4">
    <source>
        <dbReference type="ARBA" id="ARBA00022679"/>
    </source>
</evidence>
<reference evidence="14 15" key="1">
    <citation type="submission" date="2023-10" db="EMBL/GenBank/DDBJ databases">
        <title>Niallia locisalis sp.nov. isolated from a salt pond sample.</title>
        <authorList>
            <person name="Li X.-J."/>
            <person name="Dong L."/>
        </authorList>
    </citation>
    <scope>NUCLEOTIDE SEQUENCE [LARGE SCALE GENOMIC DNA]</scope>
    <source>
        <strain evidence="14 15">DSM 29761</strain>
    </source>
</reference>
<evidence type="ECO:0000313" key="15">
    <source>
        <dbReference type="Proteomes" id="UP001357223"/>
    </source>
</evidence>
<evidence type="ECO:0000256" key="1">
    <source>
        <dbReference type="ARBA" id="ARBA00001120"/>
    </source>
</evidence>
<comment type="similarity">
    <text evidence="2 11">Belongs to the HPrK/P family.</text>
</comment>
<feature type="active site" evidence="11">
    <location>
        <position position="159"/>
    </location>
</feature>
<sequence>MGTITIQQLAEKLKLEIVAGNEGLGRIIDNDDIHRPGLELTGYFRFFPNERIQLLGRQEITYLHSLTKEQRDERIGNVIKKHPPCIIITHNQEGLNYLIKHCNEEGVTLLRAKEKTTRVISTLNNYLEKELAKSIGIHAVCMNVFGVGLLIRGESGIGKSESALSLIEKGHRLISDDLVILKKIDSETIIGTHNQTNRDFLSLRGIGMINVPRLYGSGAFQDETTIKLDIVLSAWDEKKYYDAIVQEKAMVEYLDVPIPHIEIPIRPGRDIAALIEVAAKNWRLQQQGYTAINEFSERIHKMQGDGSFASV</sequence>
<comment type="catalytic activity">
    <reaction evidence="1 11">
        <text>[HPr protein]-L-serine + ATP = [HPr protein]-O-phospho-L-serine + ADP + H(+)</text>
        <dbReference type="Rhea" id="RHEA:46600"/>
        <dbReference type="Rhea" id="RHEA-COMP:11602"/>
        <dbReference type="Rhea" id="RHEA-COMP:11603"/>
        <dbReference type="ChEBI" id="CHEBI:15378"/>
        <dbReference type="ChEBI" id="CHEBI:29999"/>
        <dbReference type="ChEBI" id="CHEBI:30616"/>
        <dbReference type="ChEBI" id="CHEBI:83421"/>
        <dbReference type="ChEBI" id="CHEBI:456216"/>
    </reaction>
</comment>
<gene>
    <name evidence="11 14" type="primary">hprK</name>
    <name evidence="14" type="ORF">R4Z09_09815</name>
</gene>
<evidence type="ECO:0000256" key="9">
    <source>
        <dbReference type="ARBA" id="ARBA00023277"/>
    </source>
</evidence>
<evidence type="ECO:0000313" key="14">
    <source>
        <dbReference type="EMBL" id="WVX83255.1"/>
    </source>
</evidence>
<feature type="domain" description="HPr kinase/phosphorylase C-terminal" evidence="13">
    <location>
        <begin position="130"/>
        <end position="298"/>
    </location>
</feature>